<dbReference type="WBParaSite" id="PDA_v2.g29379.t1">
    <property type="protein sequence ID" value="PDA_v2.g29379.t1"/>
    <property type="gene ID" value="PDA_v2.g29379"/>
</dbReference>
<dbReference type="PROSITE" id="PS50234">
    <property type="entry name" value="VWFA"/>
    <property type="match status" value="1"/>
</dbReference>
<dbReference type="CDD" id="cd01450">
    <property type="entry name" value="vWFA_subfamily_ECM"/>
    <property type="match status" value="1"/>
</dbReference>
<dbReference type="PRINTS" id="PR00453">
    <property type="entry name" value="VWFADOMAIN"/>
</dbReference>
<name>A0A914QIH5_9BILA</name>
<dbReference type="SMART" id="SM00327">
    <property type="entry name" value="VWA"/>
    <property type="match status" value="1"/>
</dbReference>
<dbReference type="InterPro" id="IPR052229">
    <property type="entry name" value="Collagen-VI/PIF"/>
</dbReference>
<dbReference type="PANTHER" id="PTHR22588">
    <property type="entry name" value="VWFA DOMAIN-CONTAINING PROTEIN"/>
    <property type="match status" value="1"/>
</dbReference>
<dbReference type="InterPro" id="IPR036465">
    <property type="entry name" value="vWFA_dom_sf"/>
</dbReference>
<dbReference type="PANTHER" id="PTHR22588:SF3">
    <property type="entry name" value="VWFA DOMAIN-CONTAINING PROTEIN"/>
    <property type="match status" value="1"/>
</dbReference>
<reference evidence="3" key="1">
    <citation type="submission" date="2022-11" db="UniProtKB">
        <authorList>
            <consortium name="WormBaseParasite"/>
        </authorList>
    </citation>
    <scope>IDENTIFICATION</scope>
</reference>
<keyword evidence="2" id="KW-1185">Reference proteome</keyword>
<sequence length="163" mass="17691">MKKCKPPGMDLIFIVDSSESIGNEDFELARNFMVSMINSSSSKNQIQINRFGIIRFSSDSVQFLNLTSDFEEAIKVAETLPYDSGENTNIFSGFNLAAKIFKNDGRIDVPLVALLITDGQANIGGDPTPAADELKSLGVNLFTIGVGAEATTDLHIWGKHSES</sequence>
<dbReference type="AlphaFoldDB" id="A0A914QIH5"/>
<dbReference type="Gene3D" id="3.40.50.410">
    <property type="entry name" value="von Willebrand factor, type A domain"/>
    <property type="match status" value="1"/>
</dbReference>
<protein>
    <submittedName>
        <fullName evidence="3">VWFA domain-containing protein</fullName>
    </submittedName>
</protein>
<evidence type="ECO:0000259" key="1">
    <source>
        <dbReference type="PROSITE" id="PS50234"/>
    </source>
</evidence>
<dbReference type="Pfam" id="PF00092">
    <property type="entry name" value="VWA"/>
    <property type="match status" value="1"/>
</dbReference>
<organism evidence="2 3">
    <name type="scientific">Panagrolaimus davidi</name>
    <dbReference type="NCBI Taxonomy" id="227884"/>
    <lineage>
        <taxon>Eukaryota</taxon>
        <taxon>Metazoa</taxon>
        <taxon>Ecdysozoa</taxon>
        <taxon>Nematoda</taxon>
        <taxon>Chromadorea</taxon>
        <taxon>Rhabditida</taxon>
        <taxon>Tylenchina</taxon>
        <taxon>Panagrolaimomorpha</taxon>
        <taxon>Panagrolaimoidea</taxon>
        <taxon>Panagrolaimidae</taxon>
        <taxon>Panagrolaimus</taxon>
    </lineage>
</organism>
<accession>A0A914QIH5</accession>
<proteinExistence type="predicted"/>
<evidence type="ECO:0000313" key="2">
    <source>
        <dbReference type="Proteomes" id="UP000887578"/>
    </source>
</evidence>
<dbReference type="SUPFAM" id="SSF53300">
    <property type="entry name" value="vWA-like"/>
    <property type="match status" value="1"/>
</dbReference>
<dbReference type="InterPro" id="IPR002035">
    <property type="entry name" value="VWF_A"/>
</dbReference>
<dbReference type="Proteomes" id="UP000887578">
    <property type="component" value="Unplaced"/>
</dbReference>
<feature type="domain" description="VWFA" evidence="1">
    <location>
        <begin position="10"/>
        <end position="163"/>
    </location>
</feature>
<evidence type="ECO:0000313" key="3">
    <source>
        <dbReference type="WBParaSite" id="PDA_v2.g29379.t1"/>
    </source>
</evidence>